<keyword evidence="2" id="KW-0732">Signal</keyword>
<gene>
    <name evidence="3" type="ORF">LSTR_LSTR017472</name>
</gene>
<accession>A0A482X7N5</accession>
<sequence length="137" mass="15457">MTQNFIKRKHPIRLLCQLLFFLVRSTFRCESRGGGRERLADGTLQCSFCVLGWWREGGAKQKRRDQQPARHPSCRLNPPPPTATIIAYFMSEWNDAEFGRRKSSSKALSTSPLPSKASSVAAAALQVHPRQCQPLCQ</sequence>
<evidence type="ECO:0000256" key="1">
    <source>
        <dbReference type="SAM" id="MobiDB-lite"/>
    </source>
</evidence>
<dbReference type="EMBL" id="QKKF02016452">
    <property type="protein sequence ID" value="RZF41723.1"/>
    <property type="molecule type" value="Genomic_DNA"/>
</dbReference>
<proteinExistence type="predicted"/>
<evidence type="ECO:0000313" key="4">
    <source>
        <dbReference type="Proteomes" id="UP000291343"/>
    </source>
</evidence>
<organism evidence="3 4">
    <name type="scientific">Laodelphax striatellus</name>
    <name type="common">Small brown planthopper</name>
    <name type="synonym">Delphax striatella</name>
    <dbReference type="NCBI Taxonomy" id="195883"/>
    <lineage>
        <taxon>Eukaryota</taxon>
        <taxon>Metazoa</taxon>
        <taxon>Ecdysozoa</taxon>
        <taxon>Arthropoda</taxon>
        <taxon>Hexapoda</taxon>
        <taxon>Insecta</taxon>
        <taxon>Pterygota</taxon>
        <taxon>Neoptera</taxon>
        <taxon>Paraneoptera</taxon>
        <taxon>Hemiptera</taxon>
        <taxon>Auchenorrhyncha</taxon>
        <taxon>Fulgoroidea</taxon>
        <taxon>Delphacidae</taxon>
        <taxon>Criomorphinae</taxon>
        <taxon>Laodelphax</taxon>
    </lineage>
</organism>
<dbReference type="InParanoid" id="A0A482X7N5"/>
<evidence type="ECO:0008006" key="5">
    <source>
        <dbReference type="Google" id="ProtNLM"/>
    </source>
</evidence>
<feature type="signal peptide" evidence="2">
    <location>
        <begin position="1"/>
        <end position="25"/>
    </location>
</feature>
<feature type="region of interest" description="Disordered" evidence="1">
    <location>
        <begin position="58"/>
        <end position="79"/>
    </location>
</feature>
<reference evidence="3 4" key="1">
    <citation type="journal article" date="2017" name="Gigascience">
        <title>Genome sequence of the small brown planthopper, Laodelphax striatellus.</title>
        <authorList>
            <person name="Zhu J."/>
            <person name="Jiang F."/>
            <person name="Wang X."/>
            <person name="Yang P."/>
            <person name="Bao Y."/>
            <person name="Zhao W."/>
            <person name="Wang W."/>
            <person name="Lu H."/>
            <person name="Wang Q."/>
            <person name="Cui N."/>
            <person name="Li J."/>
            <person name="Chen X."/>
            <person name="Luo L."/>
            <person name="Yu J."/>
            <person name="Kang L."/>
            <person name="Cui F."/>
        </authorList>
    </citation>
    <scope>NUCLEOTIDE SEQUENCE [LARGE SCALE GENOMIC DNA]</scope>
    <source>
        <strain evidence="3">Lst14</strain>
    </source>
</reference>
<dbReference type="Proteomes" id="UP000291343">
    <property type="component" value="Unassembled WGS sequence"/>
</dbReference>
<name>A0A482X7N5_LAOST</name>
<keyword evidence="4" id="KW-1185">Reference proteome</keyword>
<feature type="chain" id="PRO_5019810136" description="Secreted protein" evidence="2">
    <location>
        <begin position="26"/>
        <end position="137"/>
    </location>
</feature>
<dbReference type="AlphaFoldDB" id="A0A482X7N5"/>
<comment type="caution">
    <text evidence="3">The sequence shown here is derived from an EMBL/GenBank/DDBJ whole genome shotgun (WGS) entry which is preliminary data.</text>
</comment>
<protein>
    <recommendedName>
        <fullName evidence="5">Secreted protein</fullName>
    </recommendedName>
</protein>
<evidence type="ECO:0000256" key="2">
    <source>
        <dbReference type="SAM" id="SignalP"/>
    </source>
</evidence>
<evidence type="ECO:0000313" key="3">
    <source>
        <dbReference type="EMBL" id="RZF41723.1"/>
    </source>
</evidence>